<accession>A0A915IJP3</accession>
<dbReference type="Proteomes" id="UP000887565">
    <property type="component" value="Unplaced"/>
</dbReference>
<reference evidence="2" key="1">
    <citation type="submission" date="2022-11" db="UniProtKB">
        <authorList>
            <consortium name="WormBaseParasite"/>
        </authorList>
    </citation>
    <scope>IDENTIFICATION</scope>
</reference>
<name>A0A915IJP3_ROMCU</name>
<organism evidence="1 2">
    <name type="scientific">Romanomermis culicivorax</name>
    <name type="common">Nematode worm</name>
    <dbReference type="NCBI Taxonomy" id="13658"/>
    <lineage>
        <taxon>Eukaryota</taxon>
        <taxon>Metazoa</taxon>
        <taxon>Ecdysozoa</taxon>
        <taxon>Nematoda</taxon>
        <taxon>Enoplea</taxon>
        <taxon>Dorylaimia</taxon>
        <taxon>Mermithida</taxon>
        <taxon>Mermithoidea</taxon>
        <taxon>Mermithidae</taxon>
        <taxon>Romanomermis</taxon>
    </lineage>
</organism>
<sequence>MAAERRVLIFNSPSFDPLPKESFWDPYPHIWAPTLTGGTAYSQNLKIVRKMGEISEKALKLTLFRKCHSRAENEERDDGAKLIAT</sequence>
<keyword evidence="1" id="KW-1185">Reference proteome</keyword>
<protein>
    <submittedName>
        <fullName evidence="2">Uncharacterized protein</fullName>
    </submittedName>
</protein>
<dbReference type="AlphaFoldDB" id="A0A915IJP3"/>
<evidence type="ECO:0000313" key="1">
    <source>
        <dbReference type="Proteomes" id="UP000887565"/>
    </source>
</evidence>
<dbReference type="WBParaSite" id="nRc.2.0.1.t14030-RA">
    <property type="protein sequence ID" value="nRc.2.0.1.t14030-RA"/>
    <property type="gene ID" value="nRc.2.0.1.g14030"/>
</dbReference>
<proteinExistence type="predicted"/>
<evidence type="ECO:0000313" key="2">
    <source>
        <dbReference type="WBParaSite" id="nRc.2.0.1.t14030-RA"/>
    </source>
</evidence>